<dbReference type="Proteomes" id="UP000269301">
    <property type="component" value="Unassembled WGS sequence"/>
</dbReference>
<name>A0A495A0J2_9BACI</name>
<dbReference type="RefSeq" id="WP_121204729.1">
    <property type="nucleotide sequence ID" value="NZ_RBZP01000009.1"/>
</dbReference>
<dbReference type="Gene3D" id="3.90.640.20">
    <property type="entry name" value="Heat-shock cognate protein, ATPase"/>
    <property type="match status" value="1"/>
</dbReference>
<dbReference type="InterPro" id="IPR021729">
    <property type="entry name" value="DUF3298"/>
</dbReference>
<dbReference type="OrthoDB" id="5637at2"/>
<dbReference type="Pfam" id="PF11738">
    <property type="entry name" value="DUF3298"/>
    <property type="match status" value="1"/>
</dbReference>
<proteinExistence type="predicted"/>
<dbReference type="EMBL" id="RBZP01000009">
    <property type="protein sequence ID" value="RKQ32733.1"/>
    <property type="molecule type" value="Genomic_DNA"/>
</dbReference>
<reference evidence="2 3" key="1">
    <citation type="journal article" date="2016" name="Int. J. Syst. Evol. Microbiol.">
        <title>Oceanobacillus halophilus sp. nov., a novel moderately halophilic bacterium from a hypersaline lake.</title>
        <authorList>
            <person name="Amoozegar M.A."/>
            <person name="Bagheri M."/>
            <person name="Makhdoumi A."/>
            <person name="Nikou M.M."/>
            <person name="Fazeli S.A.S."/>
            <person name="Schumann P."/>
            <person name="Sproer C."/>
            <person name="Sanchez-Porro C."/>
            <person name="Ventosa A."/>
        </authorList>
    </citation>
    <scope>NUCLEOTIDE SEQUENCE [LARGE SCALE GENOMIC DNA]</scope>
    <source>
        <strain evidence="2 3">DSM 23996</strain>
    </source>
</reference>
<dbReference type="AlphaFoldDB" id="A0A495A0J2"/>
<organism evidence="2 3">
    <name type="scientific">Oceanobacillus halophilus</name>
    <dbReference type="NCBI Taxonomy" id="930130"/>
    <lineage>
        <taxon>Bacteria</taxon>
        <taxon>Bacillati</taxon>
        <taxon>Bacillota</taxon>
        <taxon>Bacilli</taxon>
        <taxon>Bacillales</taxon>
        <taxon>Bacillaceae</taxon>
        <taxon>Oceanobacillus</taxon>
    </lineage>
</organism>
<sequence length="206" mass="24098">MPISFPVIIQTLMISGGPNKNIYFPKVFLMHNRALQREINQSIVMKTQQLIDKQMKDSPSTLEEMIGSFEIKNNQRDVLSFTFSNYAYHQQAAHGMTYINSLTYDLQKEKSVKLKDLFKLDSNYVNRISTLIQNQIQQREIPLLEDFTKIKPDQDFYIADRSLVIYFQLYELTPYVFGFPMFPISVYDIQDIIDEEGPLGRMAENN</sequence>
<feature type="domain" description="DUF3298" evidence="1">
    <location>
        <begin position="115"/>
        <end position="185"/>
    </location>
</feature>
<keyword evidence="3" id="KW-1185">Reference proteome</keyword>
<dbReference type="InterPro" id="IPR037126">
    <property type="entry name" value="PdaC/RsiV-like_sf"/>
</dbReference>
<protein>
    <submittedName>
        <fullName evidence="2">DUF3298 domain-containing protein</fullName>
    </submittedName>
</protein>
<evidence type="ECO:0000313" key="3">
    <source>
        <dbReference type="Proteomes" id="UP000269301"/>
    </source>
</evidence>
<gene>
    <name evidence="2" type="ORF">D8M06_12190</name>
</gene>
<comment type="caution">
    <text evidence="2">The sequence shown here is derived from an EMBL/GenBank/DDBJ whole genome shotgun (WGS) entry which is preliminary data.</text>
</comment>
<evidence type="ECO:0000313" key="2">
    <source>
        <dbReference type="EMBL" id="RKQ32733.1"/>
    </source>
</evidence>
<accession>A0A495A0J2</accession>
<dbReference type="Gene3D" id="3.30.565.40">
    <property type="entry name" value="Fervidobacterium nodosum Rt17-B1 like"/>
    <property type="match status" value="1"/>
</dbReference>
<evidence type="ECO:0000259" key="1">
    <source>
        <dbReference type="Pfam" id="PF11738"/>
    </source>
</evidence>